<dbReference type="Pfam" id="PF22939">
    <property type="entry name" value="WHD_GPIID"/>
    <property type="match status" value="1"/>
</dbReference>
<dbReference type="Pfam" id="PF00023">
    <property type="entry name" value="Ank"/>
    <property type="match status" value="1"/>
</dbReference>
<dbReference type="InterPro" id="IPR002110">
    <property type="entry name" value="Ankyrin_rpt"/>
</dbReference>
<dbReference type="InterPro" id="IPR051165">
    <property type="entry name" value="Multifunctional_ANK_Repeat"/>
</dbReference>
<feature type="repeat" description="ANK" evidence="3">
    <location>
        <begin position="402"/>
        <end position="428"/>
    </location>
</feature>
<proteinExistence type="predicted"/>
<dbReference type="SUPFAM" id="SSF48403">
    <property type="entry name" value="Ankyrin repeat"/>
    <property type="match status" value="3"/>
</dbReference>
<evidence type="ECO:0000256" key="2">
    <source>
        <dbReference type="ARBA" id="ARBA00023043"/>
    </source>
</evidence>
<dbReference type="OrthoDB" id="21416at2759"/>
<dbReference type="PANTHER" id="PTHR24123">
    <property type="entry name" value="ANKYRIN REPEAT-CONTAINING"/>
    <property type="match status" value="1"/>
</dbReference>
<name>A0A8H4PG34_9HYPO</name>
<reference evidence="5 6" key="1">
    <citation type="submission" date="2020-01" db="EMBL/GenBank/DDBJ databases">
        <title>Identification and distribution of gene clusters putatively required for synthesis of sphingolipid metabolism inhibitors in phylogenetically diverse species of the filamentous fungus Fusarium.</title>
        <authorList>
            <person name="Kim H.-S."/>
            <person name="Busman M."/>
            <person name="Brown D.W."/>
            <person name="Divon H."/>
            <person name="Uhlig S."/>
            <person name="Proctor R.H."/>
        </authorList>
    </citation>
    <scope>NUCLEOTIDE SEQUENCE [LARGE SCALE GENOMIC DNA]</scope>
    <source>
        <strain evidence="5 6">NRRL 20459</strain>
    </source>
</reference>
<feature type="repeat" description="ANK" evidence="3">
    <location>
        <begin position="449"/>
        <end position="481"/>
    </location>
</feature>
<dbReference type="InterPro" id="IPR054471">
    <property type="entry name" value="GPIID_WHD"/>
</dbReference>
<dbReference type="PROSITE" id="PS50088">
    <property type="entry name" value="ANK_REPEAT"/>
    <property type="match status" value="4"/>
</dbReference>
<dbReference type="SMART" id="SM00248">
    <property type="entry name" value="ANK"/>
    <property type="match status" value="9"/>
</dbReference>
<dbReference type="Pfam" id="PF12796">
    <property type="entry name" value="Ank_2"/>
    <property type="match status" value="2"/>
</dbReference>
<keyword evidence="1" id="KW-0677">Repeat</keyword>
<dbReference type="EMBL" id="JAADYS010000208">
    <property type="protein sequence ID" value="KAF4471405.1"/>
    <property type="molecule type" value="Genomic_DNA"/>
</dbReference>
<gene>
    <name evidence="5" type="ORF">FALBO_1672</name>
</gene>
<dbReference type="AlphaFoldDB" id="A0A8H4PG34"/>
<sequence>MDQGHDVFLKALGDLGQMRPEKVKVLITSRPVPKVEGPLRLTPCLHLRLQEKLVDVDISMFVRHKLSQSGIPEGEWQTIQEAVPGRANGLFLYAKLAMDAFLEPGADINQVLSHLPADLNVLYTDLLNEHGRRSGVSAPVQHLILQFVTHATRPLRLLELADMIRILSPDGSTRDLRATKNLIRAACGPLLEILADETVSVIHHSFTEYLKGTTRSDDNSGYPILHTGSANAHIALTCLRYLQSGCLDSVVPKDRARQRHGRMPYSRLRLGIPKDEIQLRLKHPLLEYATKNWLHHTRKSESAGGDLTELAAEIRKFLDVAQNRRAWLHMEDVGSLNLTRLHIAARAGLVFYTKELLEHTEVDITDEDGYTPLLLAAANGYPEVICVLLEAGADPDQAETFRGLKPLHEAASRNHAEAVRVLLEAGVNPLTLKIKDDPSRSVEPEVPHTGDTPLLYACREGHLETIEVFLSFIKDIDTVHRALAWAAHDGQTKLVARILQHPGVDVNTTVLGATSLFRACGRQDIATMTVLIEAGADPNIKCTSRVIPFDDDVRYKWEPSEEPPPTLNCFNQLCFMNGQNHDLRQAIFELLVEAGVHIPSDSLHLTNNPVLTRLLLDAGADPNLAGEDGLAPLHKVEDENTLMLLMEHGAKIDPVAPDGGTPLHWMLINHADKTAAKYLEYGPDCNAIDALGDSPLHIALKTRRNTPEALVRALIEAGADPNLKNNQGLTPLLFLQLHVSHFGEKLSFFLEFGADINAEDKTGMTILSHKFSCGRTRDGSYSSERSFKEDVKQLMSQGASIFARDKYGRTILHQIVSTQQLPKSRNSKLDMSTFEFAVELGLDVNAVDDAGNGLLHELAMNRSNTDMRARDALEIVPV</sequence>
<dbReference type="InterPro" id="IPR036770">
    <property type="entry name" value="Ankyrin_rpt-contain_sf"/>
</dbReference>
<organism evidence="5 6">
    <name type="scientific">Fusarium albosuccineum</name>
    <dbReference type="NCBI Taxonomy" id="1237068"/>
    <lineage>
        <taxon>Eukaryota</taxon>
        <taxon>Fungi</taxon>
        <taxon>Dikarya</taxon>
        <taxon>Ascomycota</taxon>
        <taxon>Pezizomycotina</taxon>
        <taxon>Sordariomycetes</taxon>
        <taxon>Hypocreomycetidae</taxon>
        <taxon>Hypocreales</taxon>
        <taxon>Nectriaceae</taxon>
        <taxon>Fusarium</taxon>
        <taxon>Fusarium decemcellulare species complex</taxon>
    </lineage>
</organism>
<dbReference type="Gene3D" id="1.25.40.20">
    <property type="entry name" value="Ankyrin repeat-containing domain"/>
    <property type="match status" value="3"/>
</dbReference>
<dbReference type="PROSITE" id="PS50297">
    <property type="entry name" value="ANK_REP_REGION"/>
    <property type="match status" value="3"/>
</dbReference>
<feature type="repeat" description="ANK" evidence="3">
    <location>
        <begin position="691"/>
        <end position="726"/>
    </location>
</feature>
<accession>A0A8H4PG34</accession>
<dbReference type="PRINTS" id="PR01415">
    <property type="entry name" value="ANKYRIN"/>
</dbReference>
<dbReference type="Proteomes" id="UP000554235">
    <property type="component" value="Unassembled WGS sequence"/>
</dbReference>
<evidence type="ECO:0000259" key="4">
    <source>
        <dbReference type="Pfam" id="PF22939"/>
    </source>
</evidence>
<keyword evidence="6" id="KW-1185">Reference proteome</keyword>
<keyword evidence="2 3" id="KW-0040">ANK repeat</keyword>
<feature type="repeat" description="ANK" evidence="3">
    <location>
        <begin position="368"/>
        <end position="400"/>
    </location>
</feature>
<evidence type="ECO:0000256" key="3">
    <source>
        <dbReference type="PROSITE-ProRule" id="PRU00023"/>
    </source>
</evidence>
<dbReference type="PANTHER" id="PTHR24123:SF33">
    <property type="entry name" value="PROTEIN HOS4"/>
    <property type="match status" value="1"/>
</dbReference>
<protein>
    <submittedName>
        <fullName evidence="5">Ankyrin repeat</fullName>
    </submittedName>
</protein>
<evidence type="ECO:0000313" key="5">
    <source>
        <dbReference type="EMBL" id="KAF4471405.1"/>
    </source>
</evidence>
<evidence type="ECO:0000256" key="1">
    <source>
        <dbReference type="ARBA" id="ARBA00022737"/>
    </source>
</evidence>
<comment type="caution">
    <text evidence="5">The sequence shown here is derived from an EMBL/GenBank/DDBJ whole genome shotgun (WGS) entry which is preliminary data.</text>
</comment>
<evidence type="ECO:0000313" key="6">
    <source>
        <dbReference type="Proteomes" id="UP000554235"/>
    </source>
</evidence>
<feature type="domain" description="GPI inositol-deacylase winged helix" evidence="4">
    <location>
        <begin position="142"/>
        <end position="213"/>
    </location>
</feature>